<evidence type="ECO:0000256" key="9">
    <source>
        <dbReference type="ARBA" id="ARBA00023163"/>
    </source>
</evidence>
<dbReference type="InterPro" id="IPR036236">
    <property type="entry name" value="Znf_C2H2_sf"/>
</dbReference>
<feature type="compositionally biased region" description="Basic residues" evidence="13">
    <location>
        <begin position="631"/>
        <end position="644"/>
    </location>
</feature>
<keyword evidence="5 12" id="KW-0863">Zinc-finger</keyword>
<keyword evidence="4" id="KW-0677">Repeat</keyword>
<dbReference type="SMART" id="SM00355">
    <property type="entry name" value="ZnF_C2H2"/>
    <property type="match status" value="2"/>
</dbReference>
<evidence type="ECO:0000313" key="15">
    <source>
        <dbReference type="EMBL" id="KDQ20931.1"/>
    </source>
</evidence>
<dbReference type="GO" id="GO:0000433">
    <property type="term" value="P:carbon catabolite repression of transcription from RNA polymerase II promoter by glucose"/>
    <property type="evidence" value="ECO:0007669"/>
    <property type="project" value="TreeGrafter"/>
</dbReference>
<feature type="region of interest" description="Disordered" evidence="13">
    <location>
        <begin position="300"/>
        <end position="366"/>
    </location>
</feature>
<keyword evidence="8" id="KW-0238">DNA-binding</keyword>
<keyword evidence="6" id="KW-0862">Zinc</keyword>
<keyword evidence="3" id="KW-0479">Metal-binding</keyword>
<dbReference type="InterPro" id="IPR051007">
    <property type="entry name" value="creA/MIG_C2H2-ZnF"/>
</dbReference>
<dbReference type="GO" id="GO:0008270">
    <property type="term" value="F:zinc ion binding"/>
    <property type="evidence" value="ECO:0007669"/>
    <property type="project" value="UniProtKB-KW"/>
</dbReference>
<gene>
    <name evidence="15" type="ORF">BOTBODRAFT_124815</name>
</gene>
<feature type="compositionally biased region" description="Basic residues" evidence="13">
    <location>
        <begin position="325"/>
        <end position="339"/>
    </location>
</feature>
<name>A0A067NAZ2_BOTB1</name>
<evidence type="ECO:0000256" key="5">
    <source>
        <dbReference type="ARBA" id="ARBA00022771"/>
    </source>
</evidence>
<dbReference type="InParanoid" id="A0A067NAZ2"/>
<dbReference type="OrthoDB" id="654211at2759"/>
<dbReference type="GO" id="GO:0005737">
    <property type="term" value="C:cytoplasm"/>
    <property type="evidence" value="ECO:0007669"/>
    <property type="project" value="TreeGrafter"/>
</dbReference>
<keyword evidence="2" id="KW-0678">Repressor</keyword>
<dbReference type="PROSITE" id="PS00028">
    <property type="entry name" value="ZINC_FINGER_C2H2_1"/>
    <property type="match status" value="2"/>
</dbReference>
<evidence type="ECO:0000259" key="14">
    <source>
        <dbReference type="PROSITE" id="PS50157"/>
    </source>
</evidence>
<evidence type="ECO:0000256" key="10">
    <source>
        <dbReference type="ARBA" id="ARBA00023242"/>
    </source>
</evidence>
<evidence type="ECO:0000313" key="16">
    <source>
        <dbReference type="Proteomes" id="UP000027195"/>
    </source>
</evidence>
<feature type="region of interest" description="Disordered" evidence="13">
    <location>
        <begin position="98"/>
        <end position="146"/>
    </location>
</feature>
<dbReference type="PANTHER" id="PTHR47428">
    <property type="entry name" value="REGULATORY PROTEIN MIG1-RELATED"/>
    <property type="match status" value="1"/>
</dbReference>
<feature type="compositionally biased region" description="Polar residues" evidence="13">
    <location>
        <begin position="568"/>
        <end position="581"/>
    </location>
</feature>
<dbReference type="FunFam" id="3.30.160.60:FF:000152">
    <property type="entry name" value="DNA-binding protein creA"/>
    <property type="match status" value="1"/>
</dbReference>
<dbReference type="HOGENOM" id="CLU_012801_0_0_1"/>
<dbReference type="FunFam" id="3.30.160.60:FF:000089">
    <property type="entry name" value="DNA-binding protein creA"/>
    <property type="match status" value="1"/>
</dbReference>
<proteinExistence type="inferred from homology"/>
<dbReference type="PROSITE" id="PS50157">
    <property type="entry name" value="ZINC_FINGER_C2H2_2"/>
    <property type="match status" value="2"/>
</dbReference>
<accession>A0A067NAZ2</accession>
<dbReference type="InterPro" id="IPR013087">
    <property type="entry name" value="Znf_C2H2_type"/>
</dbReference>
<keyword evidence="7" id="KW-0805">Transcription regulation</keyword>
<dbReference type="GO" id="GO:0005634">
    <property type="term" value="C:nucleus"/>
    <property type="evidence" value="ECO:0007669"/>
    <property type="project" value="UniProtKB-SubCell"/>
</dbReference>
<keyword evidence="10" id="KW-0539">Nucleus</keyword>
<evidence type="ECO:0000256" key="6">
    <source>
        <dbReference type="ARBA" id="ARBA00022833"/>
    </source>
</evidence>
<feature type="compositionally biased region" description="Low complexity" evidence="13">
    <location>
        <begin position="340"/>
        <end position="356"/>
    </location>
</feature>
<dbReference type="EMBL" id="KL198017">
    <property type="protein sequence ID" value="KDQ20931.1"/>
    <property type="molecule type" value="Genomic_DNA"/>
</dbReference>
<organism evidence="15 16">
    <name type="scientific">Botryobasidium botryosum (strain FD-172 SS1)</name>
    <dbReference type="NCBI Taxonomy" id="930990"/>
    <lineage>
        <taxon>Eukaryota</taxon>
        <taxon>Fungi</taxon>
        <taxon>Dikarya</taxon>
        <taxon>Basidiomycota</taxon>
        <taxon>Agaricomycotina</taxon>
        <taxon>Agaricomycetes</taxon>
        <taxon>Cantharellales</taxon>
        <taxon>Botryobasidiaceae</taxon>
        <taxon>Botryobasidium</taxon>
    </lineage>
</organism>
<feature type="domain" description="C2H2-type" evidence="14">
    <location>
        <begin position="78"/>
        <end position="107"/>
    </location>
</feature>
<sequence>MQVARLPTLYTPIDYHHPHLSMMTPSVDNVTPPSSDNAFAIDKSKIPRPYKCPLCPRAFYRLEHQTRHIRTHTGEKPHGCTHPGCDKRFSRSDELTRHLRIHSNPQKRSSKKAKSTPNSDDEDYGRDASASAAYNVKRPSTSHHPSQSIAQAYNVPIPSHNPPPIPAHDMFALSTVAADQLYELERMETMRRAEFEFKHREIMQQNNNRSRSAGASPVNTPYLAAVGYGATPAVQHAYGYPGDRGAGSMSQATMYPVPPLHPGEFSQGFCYATSNPHGSFSGVLPPPTCQHEECHRSYMKAHRTVSIRSPVPSRSPPALVSHEPRGHKTQARHRHHHSHPSPVSDSSSSSMSANSSPNPPTAQEFSIYTPSASPVLGPLRTLSLMSANASRNPSRAGSPVHMLPSAVEFGSMDIDEEGSGEKGAYISGNSHRRQLSASSRKSATFGAKRTSDGDSANEPTAIFRFHPPAASAPGSTPSAAARNRVAEILNTPLEHQHEHTPFPTDRTLPLPIPSGAGALPPTASTTAHRAYHHHHSWNHHHFSPYNRPTAGGPNPMSLSGYVTAPASGANSPNVSRPGSPTLSGGAGNSSSHHAHLAHSVRVAFGMTPIHGNGNGGTGEGNGRQALSHVRQQPHPRASHHRQHPPVKGISSLPVSRCASPPPLLPPLKLQKLAEGHDGDESAETTSLPSLVSSLGLESS</sequence>
<keyword evidence="9" id="KW-0804">Transcription</keyword>
<comment type="similarity">
    <text evidence="11">Belongs to the creA/MIG C2H2-type zinc-finger protein family.</text>
</comment>
<evidence type="ECO:0000256" key="8">
    <source>
        <dbReference type="ARBA" id="ARBA00023125"/>
    </source>
</evidence>
<feature type="compositionally biased region" description="Polar residues" evidence="13">
    <location>
        <begin position="683"/>
        <end position="699"/>
    </location>
</feature>
<evidence type="ECO:0000256" key="4">
    <source>
        <dbReference type="ARBA" id="ARBA00022737"/>
    </source>
</evidence>
<dbReference type="PANTHER" id="PTHR47428:SF1">
    <property type="entry name" value="REGULATORY PROTEIN MIG1-RELATED"/>
    <property type="match status" value="1"/>
</dbReference>
<dbReference type="AlphaFoldDB" id="A0A067NAZ2"/>
<feature type="region of interest" description="Disordered" evidence="13">
    <location>
        <begin position="493"/>
        <end position="593"/>
    </location>
</feature>
<feature type="domain" description="C2H2-type" evidence="14">
    <location>
        <begin position="50"/>
        <end position="77"/>
    </location>
</feature>
<dbReference type="Pfam" id="PF00096">
    <property type="entry name" value="zf-C2H2"/>
    <property type="match status" value="2"/>
</dbReference>
<evidence type="ECO:0000256" key="1">
    <source>
        <dbReference type="ARBA" id="ARBA00004123"/>
    </source>
</evidence>
<reference evidence="16" key="1">
    <citation type="journal article" date="2014" name="Proc. Natl. Acad. Sci. U.S.A.">
        <title>Extensive sampling of basidiomycete genomes demonstrates inadequacy of the white-rot/brown-rot paradigm for wood decay fungi.</title>
        <authorList>
            <person name="Riley R."/>
            <person name="Salamov A.A."/>
            <person name="Brown D.W."/>
            <person name="Nagy L.G."/>
            <person name="Floudas D."/>
            <person name="Held B.W."/>
            <person name="Levasseur A."/>
            <person name="Lombard V."/>
            <person name="Morin E."/>
            <person name="Otillar R."/>
            <person name="Lindquist E.A."/>
            <person name="Sun H."/>
            <person name="LaButti K.M."/>
            <person name="Schmutz J."/>
            <person name="Jabbour D."/>
            <person name="Luo H."/>
            <person name="Baker S.E."/>
            <person name="Pisabarro A.G."/>
            <person name="Walton J.D."/>
            <person name="Blanchette R.A."/>
            <person name="Henrissat B."/>
            <person name="Martin F."/>
            <person name="Cullen D."/>
            <person name="Hibbett D.S."/>
            <person name="Grigoriev I.V."/>
        </authorList>
    </citation>
    <scope>NUCLEOTIDE SEQUENCE [LARGE SCALE GENOMIC DNA]</scope>
    <source>
        <strain evidence="16">FD-172 SS1</strain>
    </source>
</reference>
<feature type="compositionally biased region" description="Low complexity" evidence="13">
    <location>
        <begin position="467"/>
        <end position="480"/>
    </location>
</feature>
<evidence type="ECO:0000256" key="7">
    <source>
        <dbReference type="ARBA" id="ARBA00023015"/>
    </source>
</evidence>
<evidence type="ECO:0000256" key="12">
    <source>
        <dbReference type="PROSITE-ProRule" id="PRU00042"/>
    </source>
</evidence>
<dbReference type="Gene3D" id="3.30.160.60">
    <property type="entry name" value="Classic Zinc Finger"/>
    <property type="match status" value="2"/>
</dbReference>
<dbReference type="GO" id="GO:0000978">
    <property type="term" value="F:RNA polymerase II cis-regulatory region sequence-specific DNA binding"/>
    <property type="evidence" value="ECO:0007669"/>
    <property type="project" value="TreeGrafter"/>
</dbReference>
<keyword evidence="16" id="KW-1185">Reference proteome</keyword>
<evidence type="ECO:0000256" key="3">
    <source>
        <dbReference type="ARBA" id="ARBA00022723"/>
    </source>
</evidence>
<protein>
    <recommendedName>
        <fullName evidence="14">C2H2-type domain-containing protein</fullName>
    </recommendedName>
</protein>
<dbReference type="SUPFAM" id="SSF57667">
    <property type="entry name" value="beta-beta-alpha zinc fingers"/>
    <property type="match status" value="1"/>
</dbReference>
<dbReference type="Proteomes" id="UP000027195">
    <property type="component" value="Unassembled WGS sequence"/>
</dbReference>
<evidence type="ECO:0000256" key="2">
    <source>
        <dbReference type="ARBA" id="ARBA00022491"/>
    </source>
</evidence>
<evidence type="ECO:0000256" key="13">
    <source>
        <dbReference type="SAM" id="MobiDB-lite"/>
    </source>
</evidence>
<feature type="region of interest" description="Disordered" evidence="13">
    <location>
        <begin position="606"/>
        <end position="699"/>
    </location>
</feature>
<comment type="subcellular location">
    <subcellularLocation>
        <location evidence="1">Nucleus</location>
    </subcellularLocation>
</comment>
<feature type="compositionally biased region" description="Gly residues" evidence="13">
    <location>
        <begin position="612"/>
        <end position="621"/>
    </location>
</feature>
<feature type="compositionally biased region" description="Basic residues" evidence="13">
    <location>
        <begin position="529"/>
        <end position="542"/>
    </location>
</feature>
<evidence type="ECO:0000256" key="11">
    <source>
        <dbReference type="ARBA" id="ARBA00038023"/>
    </source>
</evidence>
<dbReference type="STRING" id="930990.A0A067NAZ2"/>
<feature type="region of interest" description="Disordered" evidence="13">
    <location>
        <begin position="413"/>
        <end position="480"/>
    </location>
</feature>